<sequence length="135" mass="16044">MNEENISINFDDSNVETNANAVDTVDVDNYDLESILKEISDYSADCDFNIETVLTIKALDYDTNYSVKQLLLICEYYGLSKEVKTNKFKKQELILFLLDFEDNIENSLIVYKRKQLWYFIDELKNDKFMKKYVLW</sequence>
<name>A0A6C0JKE5_9ZZZZ</name>
<organism evidence="1">
    <name type="scientific">viral metagenome</name>
    <dbReference type="NCBI Taxonomy" id="1070528"/>
    <lineage>
        <taxon>unclassified sequences</taxon>
        <taxon>metagenomes</taxon>
        <taxon>organismal metagenomes</taxon>
    </lineage>
</organism>
<accession>A0A6C0JKE5</accession>
<dbReference type="EMBL" id="MN740395">
    <property type="protein sequence ID" value="QHU04278.1"/>
    <property type="molecule type" value="Genomic_DNA"/>
</dbReference>
<protein>
    <submittedName>
        <fullName evidence="1">Uncharacterized protein</fullName>
    </submittedName>
</protein>
<evidence type="ECO:0000313" key="1">
    <source>
        <dbReference type="EMBL" id="QHU04278.1"/>
    </source>
</evidence>
<proteinExistence type="predicted"/>
<reference evidence="1" key="1">
    <citation type="journal article" date="2020" name="Nature">
        <title>Giant virus diversity and host interactions through global metagenomics.</title>
        <authorList>
            <person name="Schulz F."/>
            <person name="Roux S."/>
            <person name="Paez-Espino D."/>
            <person name="Jungbluth S."/>
            <person name="Walsh D.A."/>
            <person name="Denef V.J."/>
            <person name="McMahon K.D."/>
            <person name="Konstantinidis K.T."/>
            <person name="Eloe-Fadrosh E.A."/>
            <person name="Kyrpides N.C."/>
            <person name="Woyke T."/>
        </authorList>
    </citation>
    <scope>NUCLEOTIDE SEQUENCE</scope>
    <source>
        <strain evidence="1">GVMAG-M-3300027708-39</strain>
    </source>
</reference>
<dbReference type="AlphaFoldDB" id="A0A6C0JKE5"/>